<dbReference type="KEGG" id="hqn:M0220_00330"/>
<evidence type="ECO:0000313" key="3">
    <source>
        <dbReference type="Proteomes" id="UP001164935"/>
    </source>
</evidence>
<sequence>MAVSLKNGKRENKLLNLKSNNMKQQLEKFNQLIFELQYAKAKHYSDYFSENETLFFNTVNFSESGGHYDITWYAYENGYYSCNREESPKYNPDKISKRESILQRFSIGAWILF</sequence>
<organism evidence="2 3">
    <name type="scientific">Halomonas qinghailakensis</name>
    <dbReference type="NCBI Taxonomy" id="2937790"/>
    <lineage>
        <taxon>Bacteria</taxon>
        <taxon>Pseudomonadati</taxon>
        <taxon>Pseudomonadota</taxon>
        <taxon>Gammaproteobacteria</taxon>
        <taxon>Oceanospirillales</taxon>
        <taxon>Halomonadaceae</taxon>
        <taxon>Halomonas</taxon>
    </lineage>
</organism>
<protein>
    <submittedName>
        <fullName evidence="2">Uncharacterized protein</fullName>
    </submittedName>
</protein>
<feature type="coiled-coil region" evidence="1">
    <location>
        <begin position="5"/>
        <end position="32"/>
    </location>
</feature>
<reference evidence="2" key="1">
    <citation type="submission" date="2022-05" db="EMBL/GenBank/DDBJ databases">
        <title>Complete sequence of a novel PHA-producing Halomonas strain.</title>
        <authorList>
            <person name="Zheng Z."/>
        </authorList>
    </citation>
    <scope>NUCLEOTIDE SEQUENCE</scope>
    <source>
        <strain evidence="2">ZZQ-149</strain>
    </source>
</reference>
<evidence type="ECO:0000313" key="2">
    <source>
        <dbReference type="EMBL" id="UYO76369.1"/>
    </source>
</evidence>
<accession>A0AA46TTT6</accession>
<dbReference type="EMBL" id="CP096973">
    <property type="protein sequence ID" value="UYO76369.1"/>
    <property type="molecule type" value="Genomic_DNA"/>
</dbReference>
<proteinExistence type="predicted"/>
<name>A0AA46TTT6_9GAMM</name>
<keyword evidence="3" id="KW-1185">Reference proteome</keyword>
<evidence type="ECO:0000256" key="1">
    <source>
        <dbReference type="SAM" id="Coils"/>
    </source>
</evidence>
<dbReference type="AlphaFoldDB" id="A0AA46TTT6"/>
<keyword evidence="1" id="KW-0175">Coiled coil</keyword>
<dbReference type="RefSeq" id="WP_264019246.1">
    <property type="nucleotide sequence ID" value="NZ_CP096973.1"/>
</dbReference>
<gene>
    <name evidence="2" type="ORF">M0220_00330</name>
</gene>
<dbReference type="Proteomes" id="UP001164935">
    <property type="component" value="Chromosome"/>
</dbReference>